<evidence type="ECO:0000313" key="1">
    <source>
        <dbReference type="EMBL" id="KEH22055.1"/>
    </source>
</evidence>
<reference evidence="1 2" key="1">
    <citation type="journal article" date="2011" name="Nature">
        <title>The Medicago genome provides insight into the evolution of rhizobial symbioses.</title>
        <authorList>
            <person name="Young N.D."/>
            <person name="Debelle F."/>
            <person name="Oldroyd G.E."/>
            <person name="Geurts R."/>
            <person name="Cannon S.B."/>
            <person name="Udvardi M.K."/>
            <person name="Benedito V.A."/>
            <person name="Mayer K.F."/>
            <person name="Gouzy J."/>
            <person name="Schoof H."/>
            <person name="Van de Peer Y."/>
            <person name="Proost S."/>
            <person name="Cook D.R."/>
            <person name="Meyers B.C."/>
            <person name="Spannagl M."/>
            <person name="Cheung F."/>
            <person name="De Mita S."/>
            <person name="Krishnakumar V."/>
            <person name="Gundlach H."/>
            <person name="Zhou S."/>
            <person name="Mudge J."/>
            <person name="Bharti A.K."/>
            <person name="Murray J.D."/>
            <person name="Naoumkina M.A."/>
            <person name="Rosen B."/>
            <person name="Silverstein K.A."/>
            <person name="Tang H."/>
            <person name="Rombauts S."/>
            <person name="Zhao P.X."/>
            <person name="Zhou P."/>
            <person name="Barbe V."/>
            <person name="Bardou P."/>
            <person name="Bechner M."/>
            <person name="Bellec A."/>
            <person name="Berger A."/>
            <person name="Berges H."/>
            <person name="Bidwell S."/>
            <person name="Bisseling T."/>
            <person name="Choisne N."/>
            <person name="Couloux A."/>
            <person name="Denny R."/>
            <person name="Deshpande S."/>
            <person name="Dai X."/>
            <person name="Doyle J.J."/>
            <person name="Dudez A.M."/>
            <person name="Farmer A.D."/>
            <person name="Fouteau S."/>
            <person name="Franken C."/>
            <person name="Gibelin C."/>
            <person name="Gish J."/>
            <person name="Goldstein S."/>
            <person name="Gonzalez A.J."/>
            <person name="Green P.J."/>
            <person name="Hallab A."/>
            <person name="Hartog M."/>
            <person name="Hua A."/>
            <person name="Humphray S.J."/>
            <person name="Jeong D.H."/>
            <person name="Jing Y."/>
            <person name="Jocker A."/>
            <person name="Kenton S.M."/>
            <person name="Kim D.J."/>
            <person name="Klee K."/>
            <person name="Lai H."/>
            <person name="Lang C."/>
            <person name="Lin S."/>
            <person name="Macmil S.L."/>
            <person name="Magdelenat G."/>
            <person name="Matthews L."/>
            <person name="McCorrison J."/>
            <person name="Monaghan E.L."/>
            <person name="Mun J.H."/>
            <person name="Najar F.Z."/>
            <person name="Nicholson C."/>
            <person name="Noirot C."/>
            <person name="O'Bleness M."/>
            <person name="Paule C.R."/>
            <person name="Poulain J."/>
            <person name="Prion F."/>
            <person name="Qin B."/>
            <person name="Qu C."/>
            <person name="Retzel E.F."/>
            <person name="Riddle C."/>
            <person name="Sallet E."/>
            <person name="Samain S."/>
            <person name="Samson N."/>
            <person name="Sanders I."/>
            <person name="Saurat O."/>
            <person name="Scarpelli C."/>
            <person name="Schiex T."/>
            <person name="Segurens B."/>
            <person name="Severin A.J."/>
            <person name="Sherrier D.J."/>
            <person name="Shi R."/>
            <person name="Sims S."/>
            <person name="Singer S.R."/>
            <person name="Sinharoy S."/>
            <person name="Sterck L."/>
            <person name="Viollet A."/>
            <person name="Wang B.B."/>
            <person name="Wang K."/>
            <person name="Wang M."/>
            <person name="Wang X."/>
            <person name="Warfsmann J."/>
            <person name="Weissenbach J."/>
            <person name="White D.D."/>
            <person name="White J.D."/>
            <person name="Wiley G.B."/>
            <person name="Wincker P."/>
            <person name="Xing Y."/>
            <person name="Yang L."/>
            <person name="Yao Z."/>
            <person name="Ying F."/>
            <person name="Zhai J."/>
            <person name="Zhou L."/>
            <person name="Zuber A."/>
            <person name="Denarie J."/>
            <person name="Dixon R.A."/>
            <person name="May G.D."/>
            <person name="Schwartz D.C."/>
            <person name="Rogers J."/>
            <person name="Quetier F."/>
            <person name="Town C.D."/>
            <person name="Roe B.A."/>
        </authorList>
    </citation>
    <scope>NUCLEOTIDE SEQUENCE [LARGE SCALE GENOMIC DNA]</scope>
    <source>
        <strain evidence="1">A17</strain>
        <strain evidence="2">cv. Jemalong A17</strain>
    </source>
</reference>
<evidence type="ECO:0000313" key="2">
    <source>
        <dbReference type="EnsemblPlants" id="KEH22055"/>
    </source>
</evidence>
<dbReference type="EnsemblPlants" id="KEH22055">
    <property type="protein sequence ID" value="KEH22055"/>
    <property type="gene ID" value="MTR_7g029410"/>
</dbReference>
<dbReference type="EMBL" id="CM001223">
    <property type="protein sequence ID" value="KEH22055.1"/>
    <property type="molecule type" value="Genomic_DNA"/>
</dbReference>
<keyword evidence="3" id="KW-1185">Reference proteome</keyword>
<dbReference type="InterPro" id="IPR052929">
    <property type="entry name" value="RNase_H-like_EbsB-rel"/>
</dbReference>
<organism evidence="1 3">
    <name type="scientific">Medicago truncatula</name>
    <name type="common">Barrel medic</name>
    <name type="synonym">Medicago tribuloides</name>
    <dbReference type="NCBI Taxonomy" id="3880"/>
    <lineage>
        <taxon>Eukaryota</taxon>
        <taxon>Viridiplantae</taxon>
        <taxon>Streptophyta</taxon>
        <taxon>Embryophyta</taxon>
        <taxon>Tracheophyta</taxon>
        <taxon>Spermatophyta</taxon>
        <taxon>Magnoliopsida</taxon>
        <taxon>eudicotyledons</taxon>
        <taxon>Gunneridae</taxon>
        <taxon>Pentapetalae</taxon>
        <taxon>rosids</taxon>
        <taxon>fabids</taxon>
        <taxon>Fabales</taxon>
        <taxon>Fabaceae</taxon>
        <taxon>Papilionoideae</taxon>
        <taxon>50 kb inversion clade</taxon>
        <taxon>NPAAA clade</taxon>
        <taxon>Hologalegina</taxon>
        <taxon>IRL clade</taxon>
        <taxon>Trifolieae</taxon>
        <taxon>Medicago</taxon>
    </lineage>
</organism>
<accession>A0A072U869</accession>
<sequence length="165" mass="18607">MMLWCLWCRRNDKVWEGDLKPIVMVVQLASEVLAQWQTSNGTSTVHADVMSVAAPAQRQQQQETRKQPPNADYLKCNVDASIFEEQRSFGIGMCIRDSHGKASTKWYDGVPPPSAGMDLCSVYCGHVPTLCFEEIFFQGCHPIQNYWIRPCPSEVEALGLRDAIL</sequence>
<proteinExistence type="predicted"/>
<dbReference type="AlphaFoldDB" id="A0A072U869"/>
<dbReference type="Proteomes" id="UP000002051">
    <property type="component" value="Unassembled WGS sequence"/>
</dbReference>
<reference evidence="2" key="3">
    <citation type="submission" date="2015-04" db="UniProtKB">
        <authorList>
            <consortium name="EnsemblPlants"/>
        </authorList>
    </citation>
    <scope>IDENTIFICATION</scope>
    <source>
        <strain evidence="2">cv. Jemalong A17</strain>
    </source>
</reference>
<evidence type="ECO:0000313" key="3">
    <source>
        <dbReference type="Proteomes" id="UP000002051"/>
    </source>
</evidence>
<protein>
    <recommendedName>
        <fullName evidence="4">RNase H type-1 domain-containing protein</fullName>
    </recommendedName>
</protein>
<gene>
    <name evidence="1" type="ordered locus">MTR_7g029410</name>
</gene>
<name>A0A072U869_MEDTR</name>
<evidence type="ECO:0008006" key="4">
    <source>
        <dbReference type="Google" id="ProtNLM"/>
    </source>
</evidence>
<dbReference type="PANTHER" id="PTHR47074">
    <property type="entry name" value="BNAC02G40300D PROTEIN"/>
    <property type="match status" value="1"/>
</dbReference>
<dbReference type="PANTHER" id="PTHR47074:SF72">
    <property type="entry name" value="RNASE H TYPE-1 DOMAIN-CONTAINING PROTEIN"/>
    <property type="match status" value="1"/>
</dbReference>
<reference evidence="1 2" key="2">
    <citation type="journal article" date="2014" name="BMC Genomics">
        <title>An improved genome release (version Mt4.0) for the model legume Medicago truncatula.</title>
        <authorList>
            <person name="Tang H."/>
            <person name="Krishnakumar V."/>
            <person name="Bidwell S."/>
            <person name="Rosen B."/>
            <person name="Chan A."/>
            <person name="Zhou S."/>
            <person name="Gentzbittel L."/>
            <person name="Childs K.L."/>
            <person name="Yandell M."/>
            <person name="Gundlach H."/>
            <person name="Mayer K.F."/>
            <person name="Schwartz D.C."/>
            <person name="Town C.D."/>
        </authorList>
    </citation>
    <scope>GENOME REANNOTATION</scope>
    <source>
        <strain evidence="1">A17</strain>
        <strain evidence="2">cv. Jemalong A17</strain>
    </source>
</reference>
<dbReference type="HOGENOM" id="CLU_1613300_0_0_1"/>